<dbReference type="RefSeq" id="WP_015830254.1">
    <property type="nucleotide sequence ID" value="NC_012969.1"/>
</dbReference>
<dbReference type="AlphaFoldDB" id="C6XE62"/>
<evidence type="ECO:0000313" key="2">
    <source>
        <dbReference type="Proteomes" id="UP000002743"/>
    </source>
</evidence>
<protein>
    <submittedName>
        <fullName evidence="1">Uncharacterized protein</fullName>
    </submittedName>
</protein>
<keyword evidence="2" id="KW-1185">Reference proteome</keyword>
<dbReference type="EMBL" id="CP001674">
    <property type="protein sequence ID" value="ACT50837.1"/>
    <property type="molecule type" value="Genomic_DNA"/>
</dbReference>
<sequence>MKNEELALYTQSKPKQIQNGVAAKNSGKKMGLQVQARNIVGGVSNNREETPY</sequence>
<reference evidence="1 2" key="2">
    <citation type="journal article" date="2011" name="J. Bacteriol.">
        <title>Genomes of three methylotrophs from a single niche uncover genetic and metabolic divergence of Methylophilaceae.</title>
        <authorList>
            <person name="Lapidus A."/>
            <person name="Clum A."/>
            <person name="Labutti K."/>
            <person name="Kaluzhnaya M.G."/>
            <person name="Lim S."/>
            <person name="Beck D.A."/>
            <person name="Glavina Del Rio T."/>
            <person name="Nolan M."/>
            <person name="Mavromatis K."/>
            <person name="Huntemann M."/>
            <person name="Lucas S."/>
            <person name="Lidstrom M.E."/>
            <person name="Ivanova N."/>
            <person name="Chistoserdova L."/>
        </authorList>
    </citation>
    <scope>NUCLEOTIDE SEQUENCE [LARGE SCALE GENOMIC DNA]</scope>
    <source>
        <strain evidence="1 2">SIP3-4</strain>
    </source>
</reference>
<proteinExistence type="predicted"/>
<organism evidence="1 2">
    <name type="scientific">Methylovorus glucosotrophus (strain SIP3-4)</name>
    <dbReference type="NCBI Taxonomy" id="582744"/>
    <lineage>
        <taxon>Bacteria</taxon>
        <taxon>Pseudomonadati</taxon>
        <taxon>Pseudomonadota</taxon>
        <taxon>Betaproteobacteria</taxon>
        <taxon>Nitrosomonadales</taxon>
        <taxon>Methylophilaceae</taxon>
        <taxon>Methylovorus</taxon>
    </lineage>
</organism>
<reference evidence="2" key="1">
    <citation type="submission" date="2009-07" db="EMBL/GenBank/DDBJ databases">
        <title>Complete sequence of chromosome of Methylovorus sp. SIP3-4.</title>
        <authorList>
            <person name="Lucas S."/>
            <person name="Copeland A."/>
            <person name="Lapidus A."/>
            <person name="Glavina del Rio T."/>
            <person name="Tice H."/>
            <person name="Bruce D."/>
            <person name="Goodwin L."/>
            <person name="Pitluck S."/>
            <person name="Clum A."/>
            <person name="Larimer F."/>
            <person name="Land M."/>
            <person name="Hauser L."/>
            <person name="Kyrpides N."/>
            <person name="Mikhailova N."/>
            <person name="Kayluzhnaya M."/>
            <person name="Chistoserdova L."/>
        </authorList>
    </citation>
    <scope>NUCLEOTIDE SEQUENCE [LARGE SCALE GENOMIC DNA]</scope>
    <source>
        <strain evidence="2">SIP3-4</strain>
    </source>
</reference>
<evidence type="ECO:0000313" key="1">
    <source>
        <dbReference type="EMBL" id="ACT50837.1"/>
    </source>
</evidence>
<dbReference type="STRING" id="582744.Msip34_1592"/>
<name>C6XE62_METGS</name>
<dbReference type="KEGG" id="mei:Msip34_1592"/>
<gene>
    <name evidence="1" type="ordered locus">Msip34_1592</name>
</gene>
<accession>C6XE62</accession>
<dbReference type="HOGENOM" id="CLU_3081744_0_0_4"/>
<dbReference type="Proteomes" id="UP000002743">
    <property type="component" value="Chromosome"/>
</dbReference>